<dbReference type="EMBL" id="MCFI01000004">
    <property type="protein sequence ID" value="ORY85451.1"/>
    <property type="molecule type" value="Genomic_DNA"/>
</dbReference>
<dbReference type="AlphaFoldDB" id="A0A1Y2FN78"/>
<evidence type="ECO:0000259" key="1">
    <source>
        <dbReference type="PROSITE" id="PS50206"/>
    </source>
</evidence>
<dbReference type="GO" id="GO:0005634">
    <property type="term" value="C:nucleus"/>
    <property type="evidence" value="ECO:0007669"/>
    <property type="project" value="TreeGrafter"/>
</dbReference>
<protein>
    <submittedName>
        <fullName evidence="2">Rhodanese-like domain-containing protein</fullName>
    </submittedName>
</protein>
<dbReference type="SMART" id="SM00450">
    <property type="entry name" value="RHOD"/>
    <property type="match status" value="1"/>
</dbReference>
<keyword evidence="3" id="KW-1185">Reference proteome</keyword>
<dbReference type="PROSITE" id="PS50206">
    <property type="entry name" value="RHODANESE_3"/>
    <property type="match status" value="1"/>
</dbReference>
<gene>
    <name evidence="2" type="ORF">BCR37DRAFT_391232</name>
</gene>
<dbReference type="InterPro" id="IPR001763">
    <property type="entry name" value="Rhodanese-like_dom"/>
</dbReference>
<accession>A0A1Y2FN78</accession>
<dbReference type="PANTHER" id="PTHR10828">
    <property type="entry name" value="M-PHASE INDUCER PHOSPHATASE DUAL SPECIFICITY PHOSPHATASE CDC25"/>
    <property type="match status" value="1"/>
</dbReference>
<reference evidence="2 3" key="1">
    <citation type="submission" date="2016-07" db="EMBL/GenBank/DDBJ databases">
        <title>Pervasive Adenine N6-methylation of Active Genes in Fungi.</title>
        <authorList>
            <consortium name="DOE Joint Genome Institute"/>
            <person name="Mondo S.J."/>
            <person name="Dannebaum R.O."/>
            <person name="Kuo R.C."/>
            <person name="Labutti K."/>
            <person name="Haridas S."/>
            <person name="Kuo A."/>
            <person name="Salamov A."/>
            <person name="Ahrendt S.R."/>
            <person name="Lipzen A."/>
            <person name="Sullivan W."/>
            <person name="Andreopoulos W.B."/>
            <person name="Clum A."/>
            <person name="Lindquist E."/>
            <person name="Daum C."/>
            <person name="Ramamoorthy G.K."/>
            <person name="Gryganskyi A."/>
            <person name="Culley D."/>
            <person name="Magnuson J.K."/>
            <person name="James T.Y."/>
            <person name="O'Malley M.A."/>
            <person name="Stajich J.E."/>
            <person name="Spatafora J.W."/>
            <person name="Visel A."/>
            <person name="Grigoriev I.V."/>
        </authorList>
    </citation>
    <scope>NUCLEOTIDE SEQUENCE [LARGE SCALE GENOMIC DNA]</scope>
    <source>
        <strain evidence="2 3">12-1054</strain>
    </source>
</reference>
<sequence length="140" mass="15635">MSAAKKNWYDSFPTPKSIPAQVSPEVLREMMLESAQDEDTAFVVVDVRRTDFTESAIPGAVNIPAQSFFLSLATLAKIFGDRTVIFHCQSSLGRGTRCAAWYDDYLEEHKLEGQSAILTGGIKAWREKFPDCLMKIPEEA</sequence>
<dbReference type="GeneID" id="63787574"/>
<organism evidence="2 3">
    <name type="scientific">Protomyces lactucae-debilis</name>
    <dbReference type="NCBI Taxonomy" id="2754530"/>
    <lineage>
        <taxon>Eukaryota</taxon>
        <taxon>Fungi</taxon>
        <taxon>Dikarya</taxon>
        <taxon>Ascomycota</taxon>
        <taxon>Taphrinomycotina</taxon>
        <taxon>Taphrinomycetes</taxon>
        <taxon>Taphrinales</taxon>
        <taxon>Protomycetaceae</taxon>
        <taxon>Protomyces</taxon>
    </lineage>
</organism>
<dbReference type="Gene3D" id="3.40.250.10">
    <property type="entry name" value="Rhodanese-like domain"/>
    <property type="match status" value="1"/>
</dbReference>
<proteinExistence type="predicted"/>
<dbReference type="InterPro" id="IPR036873">
    <property type="entry name" value="Rhodanese-like_dom_sf"/>
</dbReference>
<evidence type="ECO:0000313" key="3">
    <source>
        <dbReference type="Proteomes" id="UP000193685"/>
    </source>
</evidence>
<evidence type="ECO:0000313" key="2">
    <source>
        <dbReference type="EMBL" id="ORY85451.1"/>
    </source>
</evidence>
<dbReference type="GO" id="GO:0004725">
    <property type="term" value="F:protein tyrosine phosphatase activity"/>
    <property type="evidence" value="ECO:0007669"/>
    <property type="project" value="TreeGrafter"/>
</dbReference>
<comment type="caution">
    <text evidence="2">The sequence shown here is derived from an EMBL/GenBank/DDBJ whole genome shotgun (WGS) entry which is preliminary data.</text>
</comment>
<dbReference type="STRING" id="56484.A0A1Y2FN78"/>
<dbReference type="OrthoDB" id="8300214at2759"/>
<dbReference type="Pfam" id="PF00581">
    <property type="entry name" value="Rhodanese"/>
    <property type="match status" value="1"/>
</dbReference>
<dbReference type="OMA" id="IKGWQKA"/>
<dbReference type="GO" id="GO:0005737">
    <property type="term" value="C:cytoplasm"/>
    <property type="evidence" value="ECO:0007669"/>
    <property type="project" value="TreeGrafter"/>
</dbReference>
<name>A0A1Y2FN78_PROLT</name>
<feature type="domain" description="Rhodanese" evidence="1">
    <location>
        <begin position="38"/>
        <end position="134"/>
    </location>
</feature>
<dbReference type="RefSeq" id="XP_040726933.1">
    <property type="nucleotide sequence ID" value="XM_040870975.1"/>
</dbReference>
<dbReference type="Proteomes" id="UP000193685">
    <property type="component" value="Unassembled WGS sequence"/>
</dbReference>
<dbReference type="SUPFAM" id="SSF52821">
    <property type="entry name" value="Rhodanese/Cell cycle control phosphatase"/>
    <property type="match status" value="1"/>
</dbReference>
<dbReference type="PANTHER" id="PTHR10828:SF50">
    <property type="entry name" value="REDUCTASE (ARC2), PUTATIVE (AFU_ORTHOLOGUE AFUA_6G13400)-RELATED"/>
    <property type="match status" value="1"/>
</dbReference>